<evidence type="ECO:0000313" key="1">
    <source>
        <dbReference type="EMBL" id="OAG22631.1"/>
    </source>
</evidence>
<dbReference type="Pfam" id="PF11951">
    <property type="entry name" value="Fungal_trans_2"/>
    <property type="match status" value="1"/>
</dbReference>
<dbReference type="Proteomes" id="UP000077248">
    <property type="component" value="Unassembled WGS sequence"/>
</dbReference>
<dbReference type="VEuPathDB" id="FungiDB:CC77DRAFT_1018635"/>
<sequence>MTCLSPKIRKIYDKLLGRIKSWQMQSFRVELESDMEMLEHTRLAGEAFREGLYIDLATAIAGTTVADTAVILAIQHHVGTLFSYGPQLLGSPCITTILWPFIIAGTCIVKQDQQETFLDVLRSSQFSMRHLFVLGDMMRLLWADADPRMYGPYGLHLIIEKYKLNPGFA</sequence>
<reference evidence="1 2" key="1">
    <citation type="submission" date="2016-05" db="EMBL/GenBank/DDBJ databases">
        <title>Comparative analysis of secretome profiles of manganese(II)-oxidizing ascomycete fungi.</title>
        <authorList>
            <consortium name="DOE Joint Genome Institute"/>
            <person name="Zeiner C.A."/>
            <person name="Purvine S.O."/>
            <person name="Zink E.M."/>
            <person name="Wu S."/>
            <person name="Pasa-Tolic L."/>
            <person name="Chaput D.L."/>
            <person name="Haridas S."/>
            <person name="Grigoriev I.V."/>
            <person name="Santelli C.M."/>
            <person name="Hansel C.M."/>
        </authorList>
    </citation>
    <scope>NUCLEOTIDE SEQUENCE [LARGE SCALE GENOMIC DNA]</scope>
    <source>
        <strain evidence="1 2">SRC1lrK2f</strain>
    </source>
</reference>
<dbReference type="GeneID" id="29110258"/>
<dbReference type="RefSeq" id="XP_018388052.1">
    <property type="nucleotide sequence ID" value="XM_018524664.1"/>
</dbReference>
<dbReference type="AlphaFoldDB" id="A0A177DTZ0"/>
<dbReference type="STRING" id="5599.A0A177DTZ0"/>
<name>A0A177DTZ0_ALTAL</name>
<evidence type="ECO:0000313" key="2">
    <source>
        <dbReference type="Proteomes" id="UP000077248"/>
    </source>
</evidence>
<dbReference type="KEGG" id="aalt:CC77DRAFT_1018635"/>
<protein>
    <submittedName>
        <fullName evidence="1">Uncharacterized protein</fullName>
    </submittedName>
</protein>
<dbReference type="EMBL" id="KV441474">
    <property type="protein sequence ID" value="OAG22631.1"/>
    <property type="molecule type" value="Genomic_DNA"/>
</dbReference>
<proteinExistence type="predicted"/>
<gene>
    <name evidence="1" type="ORF">CC77DRAFT_1018635</name>
</gene>
<dbReference type="InterPro" id="IPR021858">
    <property type="entry name" value="Fun_TF"/>
</dbReference>
<accession>A0A177DTZ0</accession>
<organism evidence="1 2">
    <name type="scientific">Alternaria alternata</name>
    <name type="common">Alternaria rot fungus</name>
    <name type="synonym">Torula alternata</name>
    <dbReference type="NCBI Taxonomy" id="5599"/>
    <lineage>
        <taxon>Eukaryota</taxon>
        <taxon>Fungi</taxon>
        <taxon>Dikarya</taxon>
        <taxon>Ascomycota</taxon>
        <taxon>Pezizomycotina</taxon>
        <taxon>Dothideomycetes</taxon>
        <taxon>Pleosporomycetidae</taxon>
        <taxon>Pleosporales</taxon>
        <taxon>Pleosporineae</taxon>
        <taxon>Pleosporaceae</taxon>
        <taxon>Alternaria</taxon>
        <taxon>Alternaria sect. Alternaria</taxon>
        <taxon>Alternaria alternata complex</taxon>
    </lineage>
</organism>
<keyword evidence="2" id="KW-1185">Reference proteome</keyword>